<evidence type="ECO:0000313" key="1">
    <source>
        <dbReference type="EMBL" id="BCO08751.1"/>
    </source>
</evidence>
<dbReference type="RefSeq" id="WP_267928649.1">
    <property type="nucleotide sequence ID" value="NZ_AP024233.1"/>
</dbReference>
<dbReference type="AlphaFoldDB" id="A0A915U9A3"/>
<gene>
    <name evidence="1" type="ORF">GF1_11270</name>
</gene>
<proteinExistence type="predicted"/>
<reference evidence="1" key="1">
    <citation type="submission" date="2020-12" db="EMBL/GenBank/DDBJ databases">
        <title>Desulfobium dissulfuricans gen. nov., sp. nov., a novel mesophilic, sulfate-reducing bacterium isolated from a deep-sea hydrothermal vent.</title>
        <authorList>
            <person name="Hashimoto Y."/>
            <person name="Tame A."/>
            <person name="Sawayama S."/>
            <person name="Miyazaki J."/>
            <person name="Takai K."/>
            <person name="Nakagawa S."/>
        </authorList>
    </citation>
    <scope>NUCLEOTIDE SEQUENCE</scope>
    <source>
        <strain evidence="1">GF1</strain>
    </source>
</reference>
<dbReference type="Proteomes" id="UP001063350">
    <property type="component" value="Chromosome"/>
</dbReference>
<keyword evidence="2" id="KW-1185">Reference proteome</keyword>
<organism evidence="1 2">
    <name type="scientific">Desulfolithobacter dissulfuricans</name>
    <dbReference type="NCBI Taxonomy" id="2795293"/>
    <lineage>
        <taxon>Bacteria</taxon>
        <taxon>Pseudomonadati</taxon>
        <taxon>Thermodesulfobacteriota</taxon>
        <taxon>Desulfobulbia</taxon>
        <taxon>Desulfobulbales</taxon>
        <taxon>Desulfobulbaceae</taxon>
        <taxon>Desulfolithobacter</taxon>
    </lineage>
</organism>
<protein>
    <submittedName>
        <fullName evidence="1">Uncharacterized protein</fullName>
    </submittedName>
</protein>
<accession>A0A915U9A3</accession>
<dbReference type="KEGG" id="ddu:GF1_11270"/>
<dbReference type="EMBL" id="AP024233">
    <property type="protein sequence ID" value="BCO08751.1"/>
    <property type="molecule type" value="Genomic_DNA"/>
</dbReference>
<sequence length="534" mass="60157">MLRTSVTPNGTFRVGVHRPSYSVVNLREQDFIAELGTMPDGTSLDNTVNFPDGDVHEGAARWIYEIPNALFFRGATYIDSGWAAARAVDPSSIRIKAPPSCSLMAVLGRHLEPDQARRILGELPRPVLYDLAANSTDPDELVLLARFCCRMTFDNSGQPTGLVYRKKDGTVRADIDDFELFETIANNPHLQDRYKEIMVLRPGVQGSSEIVGEFHRGATHVFEYLRRNSYIPWGHFAANMAHDAIRYRTSELSLQDMQGLRHLYYQRIFCVLADRLGLDLPRRRQTLSVDELETLRRKILRMAQLLPEHPATLWGWNFGYDFSGSGYRLHASHQMIHQQYAMVPEEVEQSGGGTMAAYSAGDLVADAAGYYRAEHGSDFFTDYLRCIFANGRTDGGQGPDSLVVWQDENVLLFVPKAQVSQWELQLMVVADTDEGPVGNVIEARTAVRQSIDTAILVAQRIYAGLGARLVTSIEYAKRLGRQNGQRLLYSFLPKLPWSMGAFSEAQLRFICGHFPEDFAVACRQQRDKFLDHIL</sequence>
<evidence type="ECO:0000313" key="2">
    <source>
        <dbReference type="Proteomes" id="UP001063350"/>
    </source>
</evidence>
<name>A0A915U9A3_9BACT</name>